<feature type="region of interest" description="Disordered" evidence="1">
    <location>
        <begin position="1"/>
        <end position="23"/>
    </location>
</feature>
<evidence type="ECO:0000313" key="4">
    <source>
        <dbReference type="Proteomes" id="UP001165063"/>
    </source>
</evidence>
<feature type="compositionally biased region" description="Polar residues" evidence="1">
    <location>
        <begin position="1"/>
        <end position="18"/>
    </location>
</feature>
<feature type="region of interest" description="Disordered" evidence="1">
    <location>
        <begin position="53"/>
        <end position="98"/>
    </location>
</feature>
<evidence type="ECO:0000259" key="2">
    <source>
        <dbReference type="PROSITE" id="PS50191"/>
    </source>
</evidence>
<reference evidence="3" key="1">
    <citation type="submission" date="2023-04" db="EMBL/GenBank/DDBJ databases">
        <title>Ambrosiozyma monospora NBRC 1965.</title>
        <authorList>
            <person name="Ichikawa N."/>
            <person name="Sato H."/>
            <person name="Tonouchi N."/>
        </authorList>
    </citation>
    <scope>NUCLEOTIDE SEQUENCE</scope>
    <source>
        <strain evidence="3">NBRC 1965</strain>
    </source>
</reference>
<feature type="compositionally biased region" description="Basic residues" evidence="1">
    <location>
        <begin position="82"/>
        <end position="98"/>
    </location>
</feature>
<dbReference type="OrthoDB" id="43460at2759"/>
<dbReference type="Gene3D" id="3.40.525.10">
    <property type="entry name" value="CRAL-TRIO lipid binding domain"/>
    <property type="match status" value="1"/>
</dbReference>
<dbReference type="SUPFAM" id="SSF46938">
    <property type="entry name" value="CRAL/TRIO N-terminal domain"/>
    <property type="match status" value="1"/>
</dbReference>
<dbReference type="CDD" id="cd00170">
    <property type="entry name" value="SEC14"/>
    <property type="match status" value="1"/>
</dbReference>
<organism evidence="3 4">
    <name type="scientific">Ambrosiozyma monospora</name>
    <name type="common">Yeast</name>
    <name type="synonym">Endomycopsis monosporus</name>
    <dbReference type="NCBI Taxonomy" id="43982"/>
    <lineage>
        <taxon>Eukaryota</taxon>
        <taxon>Fungi</taxon>
        <taxon>Dikarya</taxon>
        <taxon>Ascomycota</taxon>
        <taxon>Saccharomycotina</taxon>
        <taxon>Pichiomycetes</taxon>
        <taxon>Pichiales</taxon>
        <taxon>Pichiaceae</taxon>
        <taxon>Ambrosiozyma</taxon>
    </lineage>
</organism>
<dbReference type="Pfam" id="PF03765">
    <property type="entry name" value="CRAL_TRIO_N"/>
    <property type="match status" value="1"/>
</dbReference>
<proteinExistence type="predicted"/>
<gene>
    <name evidence="3" type="ORF">Amon01_000634800</name>
</gene>
<dbReference type="InterPro" id="IPR036865">
    <property type="entry name" value="CRAL-TRIO_dom_sf"/>
</dbReference>
<dbReference type="SMART" id="SM01100">
    <property type="entry name" value="CRAL_TRIO_N"/>
    <property type="match status" value="1"/>
</dbReference>
<protein>
    <submittedName>
        <fullName evidence="3">Unnamed protein product</fullName>
    </submittedName>
</protein>
<comment type="caution">
    <text evidence="3">The sequence shown here is derived from an EMBL/GenBank/DDBJ whole genome shotgun (WGS) entry which is preliminary data.</text>
</comment>
<dbReference type="Proteomes" id="UP001165063">
    <property type="component" value="Unassembled WGS sequence"/>
</dbReference>
<feature type="compositionally biased region" description="Polar residues" evidence="1">
    <location>
        <begin position="53"/>
        <end position="81"/>
    </location>
</feature>
<dbReference type="SMART" id="SM00516">
    <property type="entry name" value="SEC14"/>
    <property type="match status" value="1"/>
</dbReference>
<evidence type="ECO:0000313" key="3">
    <source>
        <dbReference type="EMBL" id="GMG40619.1"/>
    </source>
</evidence>
<dbReference type="InterPro" id="IPR036273">
    <property type="entry name" value="CRAL/TRIO_N_dom_sf"/>
</dbReference>
<dbReference type="PANTHER" id="PTHR46590">
    <property type="entry name" value="PHOSPHATIDYLINOSITOL TRANSFER PROTEIN CSR1-RELATED"/>
    <property type="match status" value="1"/>
</dbReference>
<dbReference type="PANTHER" id="PTHR46590:SF1">
    <property type="entry name" value="PHOSPHATIDYLINOSITOL TRANSFER PROTEIN CSR1"/>
    <property type="match status" value="1"/>
</dbReference>
<dbReference type="SUPFAM" id="SSF52087">
    <property type="entry name" value="CRAL/TRIO domain"/>
    <property type="match status" value="1"/>
</dbReference>
<dbReference type="EMBL" id="BSXU01003977">
    <property type="protein sequence ID" value="GMG40619.1"/>
    <property type="molecule type" value="Genomic_DNA"/>
</dbReference>
<dbReference type="Pfam" id="PF00650">
    <property type="entry name" value="CRAL_TRIO"/>
    <property type="match status" value="1"/>
</dbReference>
<dbReference type="PROSITE" id="PS50191">
    <property type="entry name" value="CRAL_TRIO"/>
    <property type="match status" value="1"/>
</dbReference>
<evidence type="ECO:0000256" key="1">
    <source>
        <dbReference type="SAM" id="MobiDB-lite"/>
    </source>
</evidence>
<feature type="domain" description="CRAL-TRIO" evidence="2">
    <location>
        <begin position="203"/>
        <end position="362"/>
    </location>
</feature>
<keyword evidence="4" id="KW-1185">Reference proteome</keyword>
<dbReference type="AlphaFoldDB" id="A0A9W6YWN3"/>
<dbReference type="InterPro" id="IPR052432">
    <property type="entry name" value="PITP/CRAL-TRIO"/>
</dbReference>
<sequence>MGHSRTSTVMTTTANGTSAAPGRIQTLTPDQERVLKEVWMYYLHFHGFPITPSSPNTVNGGHLSRSATRKNTITSIETNGSQKKKSGLMGKFKKGHSKKKSIEKLEKSLSQLSATDPCVLLKTDISVHEHLKGLKPDDLKESFWKFLRHDTPDNLLLRFVRARKWDVDNSLLMIAKTLKWRQNETHVDKLLFDGELGLAQAKREGVLKQLRNGICYIRGHDKMGRPVVYIRPRFHEPKTTSQEDVQAFTLLIIEYARLIITEPIDSCSVLFDLTGFTMASMDYAAVKFIIGAFEAHYPESLGVLFIHKAPWLFSGIWNIVKTWLDPVVASKIVFTKSLNDLNKVIDLEHIPASLGGKDTFEWKYEDPTEAANGLASTDKEKQAAIEQERSELVDQFIQATIKWIESSTKEESQKYLEEKIALGKQLSENYIQLDGYIRNRSMYDKLGFITFQ</sequence>
<dbReference type="InterPro" id="IPR011074">
    <property type="entry name" value="CRAL/TRIO_N_dom"/>
</dbReference>
<accession>A0A9W6YWN3</accession>
<dbReference type="InterPro" id="IPR001251">
    <property type="entry name" value="CRAL-TRIO_dom"/>
</dbReference>
<name>A0A9W6YWN3_AMBMO</name>